<sequence length="375" mass="39045">MAVVIFAGAILSAAMWSTGHVEPVSGAAFVVASVASGLLVGSTWLLGQIFPRFSLAAGVALACLGATSTIFGPIVPYLPWYWVANAYPVEGSVFSAFSLLLLAAGFMAFAVAQMEKLNRDGLLAQAQLWDTAQVFASTFDLESASAVYRARPKRFRTVSAVRSYSSQWLRFVVRDALGAARTPLRATTGAVLLAGAGAVIGLGPAPMPFWGGAAGLLAYLGVGPLSDGLRHAVAMSADLPLYGVSDRALVSYHAAFPAIGTAIFLGVGSVITSTWGSGLFNLQLTATTAVLVLLTVAVRVCASVKGPMPVSLLAPVSTPMGDLGAIVRLLWLFDAVVLAALGGAFAATAAWYPACVELVLVVLLIMWRWSKRRHG</sequence>
<feature type="transmembrane region" description="Helical" evidence="1">
    <location>
        <begin position="283"/>
        <end position="302"/>
    </location>
</feature>
<comment type="caution">
    <text evidence="2">The sequence shown here is derived from an EMBL/GenBank/DDBJ whole genome shotgun (WGS) entry which is preliminary data.</text>
</comment>
<feature type="transmembrane region" description="Helical" evidence="1">
    <location>
        <begin position="53"/>
        <end position="74"/>
    </location>
</feature>
<keyword evidence="1" id="KW-0812">Transmembrane</keyword>
<dbReference type="EMBL" id="JYIT01000083">
    <property type="protein sequence ID" value="KJL19791.1"/>
    <property type="molecule type" value="Genomic_DNA"/>
</dbReference>
<evidence type="ECO:0000313" key="2">
    <source>
        <dbReference type="EMBL" id="KJL19791.1"/>
    </source>
</evidence>
<feature type="transmembrane region" description="Helical" evidence="1">
    <location>
        <begin position="250"/>
        <end position="271"/>
    </location>
</feature>
<feature type="transmembrane region" description="Helical" evidence="1">
    <location>
        <begin position="351"/>
        <end position="369"/>
    </location>
</feature>
<evidence type="ECO:0000256" key="1">
    <source>
        <dbReference type="SAM" id="Phobius"/>
    </source>
</evidence>
<feature type="transmembrane region" description="Helical" evidence="1">
    <location>
        <begin position="27"/>
        <end position="46"/>
    </location>
</feature>
<organism evidence="2 3">
    <name type="scientific">Microbacterium azadirachtae</name>
    <dbReference type="NCBI Taxonomy" id="582680"/>
    <lineage>
        <taxon>Bacteria</taxon>
        <taxon>Bacillati</taxon>
        <taxon>Actinomycetota</taxon>
        <taxon>Actinomycetes</taxon>
        <taxon>Micrococcales</taxon>
        <taxon>Microbacteriaceae</taxon>
        <taxon>Microbacterium</taxon>
    </lineage>
</organism>
<keyword evidence="1" id="KW-1133">Transmembrane helix</keyword>
<keyword evidence="3" id="KW-1185">Reference proteome</keyword>
<protein>
    <submittedName>
        <fullName evidence="2">Uncharacterized protein</fullName>
    </submittedName>
</protein>
<keyword evidence="1" id="KW-0472">Membrane</keyword>
<feature type="transmembrane region" description="Helical" evidence="1">
    <location>
        <begin position="94"/>
        <end position="112"/>
    </location>
</feature>
<evidence type="ECO:0000313" key="3">
    <source>
        <dbReference type="Proteomes" id="UP000033448"/>
    </source>
</evidence>
<proteinExistence type="predicted"/>
<name>A0A0F0KKK9_9MICO</name>
<dbReference type="AlphaFoldDB" id="A0A0F0KKK9"/>
<reference evidence="2 3" key="1">
    <citation type="submission" date="2015-02" db="EMBL/GenBank/DDBJ databases">
        <title>Draft genome sequences of ten Microbacterium spp. with emphasis on heavy metal contaminated environments.</title>
        <authorList>
            <person name="Corretto E."/>
        </authorList>
    </citation>
    <scope>NUCLEOTIDE SEQUENCE [LARGE SCALE GENOMIC DNA]</scope>
    <source>
        <strain evidence="2 3">DSM 23848</strain>
    </source>
</reference>
<dbReference type="Proteomes" id="UP000033448">
    <property type="component" value="Unassembled WGS sequence"/>
</dbReference>
<accession>A0A0F0KKK9</accession>
<dbReference type="PATRIC" id="fig|582680.7.peg.2891"/>
<feature type="transmembrane region" description="Helical" evidence="1">
    <location>
        <begin position="184"/>
        <end position="203"/>
    </location>
</feature>
<gene>
    <name evidence="2" type="ORF">RL72_02836</name>
</gene>